<comment type="caution">
    <text evidence="2">The sequence shown here is derived from an EMBL/GenBank/DDBJ whole genome shotgun (WGS) entry which is preliminary data.</text>
</comment>
<feature type="compositionally biased region" description="Polar residues" evidence="1">
    <location>
        <begin position="233"/>
        <end position="246"/>
    </location>
</feature>
<name>A0ABQ3PJN8_9ACTN</name>
<reference evidence="2" key="1">
    <citation type="submission" date="2024-05" db="EMBL/GenBank/DDBJ databases">
        <title>Whole genome shotgun sequence of Streptomyces hydrogenans NBRC 13475.</title>
        <authorList>
            <person name="Komaki H."/>
            <person name="Tamura T."/>
        </authorList>
    </citation>
    <scope>NUCLEOTIDE SEQUENCE</scope>
    <source>
        <strain evidence="2">NBRC 13475</strain>
    </source>
</reference>
<dbReference type="EMBL" id="BNDW01000068">
    <property type="protein sequence ID" value="GHI25245.1"/>
    <property type="molecule type" value="Genomic_DNA"/>
</dbReference>
<feature type="region of interest" description="Disordered" evidence="1">
    <location>
        <begin position="233"/>
        <end position="258"/>
    </location>
</feature>
<dbReference type="Proteomes" id="UP001052739">
    <property type="component" value="Unassembled WGS sequence"/>
</dbReference>
<protein>
    <submittedName>
        <fullName evidence="2">Uncharacterized protein</fullName>
    </submittedName>
</protein>
<keyword evidence="3" id="KW-1185">Reference proteome</keyword>
<evidence type="ECO:0000313" key="2">
    <source>
        <dbReference type="EMBL" id="GHI25245.1"/>
    </source>
</evidence>
<feature type="region of interest" description="Disordered" evidence="1">
    <location>
        <begin position="1"/>
        <end position="22"/>
    </location>
</feature>
<evidence type="ECO:0000313" key="3">
    <source>
        <dbReference type="Proteomes" id="UP001052739"/>
    </source>
</evidence>
<sequence>MAISAVGGTKTPDPYPTNTSTNTSTCNIAKPGSVVPGDVMLAFIITANAIITPPAGWTLIHNYVHPTVSFVTNAYYRVAGGSEGASYTFTDDNSNAAPMCGAIYAFRGVDNTTPVDAQTNSSTTGTDTVSTPNITTTATCLLLHFRASRELISAGSTITSEPSFTTTGVSTRLQFGSRGGTVAYGGRLVTDGVVQVAPGTHGGVSFDANDVITASVERTIGLRAAGADLSASPTAVASATGTSNKPTPAIRPRAQVIG</sequence>
<gene>
    <name evidence="2" type="ORF">Shyd_66160</name>
</gene>
<evidence type="ECO:0000256" key="1">
    <source>
        <dbReference type="SAM" id="MobiDB-lite"/>
    </source>
</evidence>
<accession>A0ABQ3PJN8</accession>
<proteinExistence type="predicted"/>
<dbReference type="RefSeq" id="WP_190222736.1">
    <property type="nucleotide sequence ID" value="NZ_BNBS01000020.1"/>
</dbReference>
<organism evidence="2 3">
    <name type="scientific">Streptomyces hydrogenans</name>
    <dbReference type="NCBI Taxonomy" id="1873719"/>
    <lineage>
        <taxon>Bacteria</taxon>
        <taxon>Bacillati</taxon>
        <taxon>Actinomycetota</taxon>
        <taxon>Actinomycetes</taxon>
        <taxon>Kitasatosporales</taxon>
        <taxon>Streptomycetaceae</taxon>
        <taxon>Streptomyces</taxon>
    </lineage>
</organism>